<evidence type="ECO:0000259" key="3">
    <source>
        <dbReference type="PROSITE" id="PS51462"/>
    </source>
</evidence>
<name>A0ABW0VRQ3_9BACL</name>
<evidence type="ECO:0000256" key="1">
    <source>
        <dbReference type="ARBA" id="ARBA00001946"/>
    </source>
</evidence>
<reference evidence="5" key="1">
    <citation type="journal article" date="2019" name="Int. J. Syst. Evol. Microbiol.">
        <title>The Global Catalogue of Microorganisms (GCM) 10K type strain sequencing project: providing services to taxonomists for standard genome sequencing and annotation.</title>
        <authorList>
            <consortium name="The Broad Institute Genomics Platform"/>
            <consortium name="The Broad Institute Genome Sequencing Center for Infectious Disease"/>
            <person name="Wu L."/>
            <person name="Ma J."/>
        </authorList>
    </citation>
    <scope>NUCLEOTIDE SEQUENCE [LARGE SCALE GENOMIC DNA]</scope>
    <source>
        <strain evidence="5">CGMCC 1.3240</strain>
    </source>
</reference>
<dbReference type="PANTHER" id="PTHR43046:SF14">
    <property type="entry name" value="MUTT_NUDIX FAMILY PROTEIN"/>
    <property type="match status" value="1"/>
</dbReference>
<keyword evidence="5" id="KW-1185">Reference proteome</keyword>
<comment type="caution">
    <text evidence="4">The sequence shown here is derived from an EMBL/GenBank/DDBJ whole genome shotgun (WGS) entry which is preliminary data.</text>
</comment>
<gene>
    <name evidence="4" type="ORF">ACFPYJ_05475</name>
</gene>
<organism evidence="4 5">
    <name type="scientific">Paenibacillus solisilvae</name>
    <dbReference type="NCBI Taxonomy" id="2486751"/>
    <lineage>
        <taxon>Bacteria</taxon>
        <taxon>Bacillati</taxon>
        <taxon>Bacillota</taxon>
        <taxon>Bacilli</taxon>
        <taxon>Bacillales</taxon>
        <taxon>Paenibacillaceae</taxon>
        <taxon>Paenibacillus</taxon>
    </lineage>
</organism>
<evidence type="ECO:0000313" key="5">
    <source>
        <dbReference type="Proteomes" id="UP001596047"/>
    </source>
</evidence>
<dbReference type="PANTHER" id="PTHR43046">
    <property type="entry name" value="GDP-MANNOSE MANNOSYL HYDROLASE"/>
    <property type="match status" value="1"/>
</dbReference>
<evidence type="ECO:0000313" key="4">
    <source>
        <dbReference type="EMBL" id="MFC5648583.1"/>
    </source>
</evidence>
<dbReference type="PROSITE" id="PS51462">
    <property type="entry name" value="NUDIX"/>
    <property type="match status" value="1"/>
</dbReference>
<comment type="cofactor">
    <cofactor evidence="1">
        <name>Mg(2+)</name>
        <dbReference type="ChEBI" id="CHEBI:18420"/>
    </cofactor>
</comment>
<dbReference type="InterPro" id="IPR000086">
    <property type="entry name" value="NUDIX_hydrolase_dom"/>
</dbReference>
<protein>
    <submittedName>
        <fullName evidence="4">NUDIX domain-containing protein</fullName>
    </submittedName>
</protein>
<evidence type="ECO:0000256" key="2">
    <source>
        <dbReference type="ARBA" id="ARBA00022801"/>
    </source>
</evidence>
<dbReference type="CDD" id="cd18880">
    <property type="entry name" value="NUDIX_ADPRase"/>
    <property type="match status" value="1"/>
</dbReference>
<dbReference type="Pfam" id="PF00293">
    <property type="entry name" value="NUDIX"/>
    <property type="match status" value="1"/>
</dbReference>
<dbReference type="SUPFAM" id="SSF55811">
    <property type="entry name" value="Nudix"/>
    <property type="match status" value="1"/>
</dbReference>
<dbReference type="Gene3D" id="3.90.79.10">
    <property type="entry name" value="Nucleoside Triphosphate Pyrophosphohydrolase"/>
    <property type="match status" value="1"/>
</dbReference>
<proteinExistence type="predicted"/>
<dbReference type="Proteomes" id="UP001596047">
    <property type="component" value="Unassembled WGS sequence"/>
</dbReference>
<dbReference type="InterPro" id="IPR015797">
    <property type="entry name" value="NUDIX_hydrolase-like_dom_sf"/>
</dbReference>
<accession>A0ABW0VRQ3</accession>
<dbReference type="RefSeq" id="WP_379187044.1">
    <property type="nucleotide sequence ID" value="NZ_JBHSOW010000017.1"/>
</dbReference>
<keyword evidence="2" id="KW-0378">Hydrolase</keyword>
<dbReference type="EMBL" id="JBHSOW010000017">
    <property type="protein sequence ID" value="MFC5648583.1"/>
    <property type="molecule type" value="Genomic_DNA"/>
</dbReference>
<sequence length="145" mass="16546">MIRNASKAILIHDNKLLTIKYQDDKGIFYSLPGGGQEYGETLIENVRRECREEVGLDVLVGDLLFVREVIDETKNIHQLEFIFLCSSNSIEEACMGELPDSGQLAIEWLPLSNLLDYRLYPLEARNYLKDLSKCKTTFPVYLGAK</sequence>
<feature type="domain" description="Nudix hydrolase" evidence="3">
    <location>
        <begin position="1"/>
        <end position="132"/>
    </location>
</feature>